<dbReference type="SUPFAM" id="SSF52943">
    <property type="entry name" value="ATP synthase (F1-ATPase), gamma subunit"/>
    <property type="match status" value="1"/>
</dbReference>
<protein>
    <recommendedName>
        <fullName evidence="10">ATP synthase gamma chain</fullName>
    </recommendedName>
    <alternativeName>
        <fullName evidence="10">ATP synthase F1 sector gamma subunit</fullName>
    </alternativeName>
    <alternativeName>
        <fullName evidence="10">F-ATPase gamma subunit</fullName>
    </alternativeName>
</protein>
<evidence type="ECO:0000256" key="3">
    <source>
        <dbReference type="ARBA" id="ARBA00007681"/>
    </source>
</evidence>
<dbReference type="NCBIfam" id="TIGR01146">
    <property type="entry name" value="ATPsyn_F1gamma"/>
    <property type="match status" value="1"/>
</dbReference>
<comment type="function">
    <text evidence="1 10">Produces ATP from ADP in the presence of a proton gradient across the membrane. The gamma chain is believed to be important in regulating ATPase activity and the flow of protons through the CF(0) complex.</text>
</comment>
<organism evidence="13 14">
    <name type="scientific">Tessaracoccus flavescens</name>
    <dbReference type="NCBI Taxonomy" id="399497"/>
    <lineage>
        <taxon>Bacteria</taxon>
        <taxon>Bacillati</taxon>
        <taxon>Actinomycetota</taxon>
        <taxon>Actinomycetes</taxon>
        <taxon>Propionibacteriales</taxon>
        <taxon>Propionibacteriaceae</taxon>
        <taxon>Tessaracoccus</taxon>
    </lineage>
</organism>
<evidence type="ECO:0000256" key="5">
    <source>
        <dbReference type="ARBA" id="ARBA00022781"/>
    </source>
</evidence>
<dbReference type="NCBIfam" id="NF004145">
    <property type="entry name" value="PRK05621.1-2"/>
    <property type="match status" value="1"/>
</dbReference>
<proteinExistence type="inferred from homology"/>
<feature type="compositionally biased region" description="Basic and acidic residues" evidence="12">
    <location>
        <begin position="1"/>
        <end position="10"/>
    </location>
</feature>
<name>A0A1Q2D128_9ACTN</name>
<feature type="region of interest" description="Disordered" evidence="12">
    <location>
        <begin position="1"/>
        <end position="21"/>
    </location>
</feature>
<dbReference type="OrthoDB" id="9812769at2"/>
<keyword evidence="6 10" id="KW-0406">Ion transport</keyword>
<dbReference type="InterPro" id="IPR023632">
    <property type="entry name" value="ATP_synth_F1_gsu_CS"/>
</dbReference>
<dbReference type="PROSITE" id="PS00153">
    <property type="entry name" value="ATPASE_GAMMA"/>
    <property type="match status" value="1"/>
</dbReference>
<dbReference type="HAMAP" id="MF_00815">
    <property type="entry name" value="ATP_synth_gamma_bact"/>
    <property type="match status" value="1"/>
</dbReference>
<sequence length="309" mass="33636">MASSLRELRQRRNSVSTTKKTTRAMELVAASRILKAQQAVRAATPYTRELTKAVSALASVHDLEHPLLTDVENPKRSAILLITSDRGLAGAYSTNVIKAGEQLHAKLAAEGQEVVQYVTGQKGVAYFDFRKRPIQESWTGFSDRPQYGHAREIADVLLEKFLLPTEEGGVDQLHIVSTRFVSMLTQTATAVRLLPLVVEDAPSNGRNGNGHGNGTEPLPYYDFEPDAATVLDELLPMFVANRIHTALLQSSASELASRQRAMKSATDNAESLIEDLTREANQARQAEITQEITEIVGGASALAESAGNE</sequence>
<comment type="similarity">
    <text evidence="3 10">Belongs to the ATPase gamma chain family.</text>
</comment>
<dbReference type="GO" id="GO:0005524">
    <property type="term" value="F:ATP binding"/>
    <property type="evidence" value="ECO:0007669"/>
    <property type="project" value="UniProtKB-UniRule"/>
</dbReference>
<keyword evidence="10" id="KW-1003">Cell membrane</keyword>
<evidence type="ECO:0000256" key="7">
    <source>
        <dbReference type="ARBA" id="ARBA00023136"/>
    </source>
</evidence>
<dbReference type="CDD" id="cd12151">
    <property type="entry name" value="F1-ATPase_gamma"/>
    <property type="match status" value="1"/>
</dbReference>
<comment type="subunit">
    <text evidence="10">F-type ATPases have 2 components, CF(1) - the catalytic core - and CF(0) - the membrane proton channel. CF(1) has five subunits: alpha(3), beta(3), gamma(1), delta(1), epsilon(1). CF(0) has three main subunits: a, b and c.</text>
</comment>
<dbReference type="InterPro" id="IPR035968">
    <property type="entry name" value="ATP_synth_F1_ATPase_gsu"/>
</dbReference>
<feature type="coiled-coil region" evidence="11">
    <location>
        <begin position="262"/>
        <end position="289"/>
    </location>
</feature>
<evidence type="ECO:0000256" key="9">
    <source>
        <dbReference type="ARBA" id="ARBA00023310"/>
    </source>
</evidence>
<keyword evidence="7 10" id="KW-0472">Membrane</keyword>
<evidence type="ECO:0000256" key="12">
    <source>
        <dbReference type="SAM" id="MobiDB-lite"/>
    </source>
</evidence>
<dbReference type="GO" id="GO:0046933">
    <property type="term" value="F:proton-transporting ATP synthase activity, rotational mechanism"/>
    <property type="evidence" value="ECO:0007669"/>
    <property type="project" value="UniProtKB-UniRule"/>
</dbReference>
<comment type="subcellular location">
    <subcellularLocation>
        <location evidence="10">Cell membrane</location>
        <topology evidence="10">Peripheral membrane protein</topology>
    </subcellularLocation>
    <subcellularLocation>
        <location evidence="2">Membrane</location>
        <topology evidence="2">Peripheral membrane protein</topology>
    </subcellularLocation>
</comment>
<keyword evidence="14" id="KW-1185">Reference proteome</keyword>
<evidence type="ECO:0000256" key="1">
    <source>
        <dbReference type="ARBA" id="ARBA00003456"/>
    </source>
</evidence>
<gene>
    <name evidence="10" type="primary">atpG</name>
    <name evidence="13" type="ORF">BW733_15855</name>
</gene>
<dbReference type="Gene3D" id="1.10.287.80">
    <property type="entry name" value="ATP synthase, gamma subunit, helix hairpin domain"/>
    <property type="match status" value="2"/>
</dbReference>
<keyword evidence="4 10" id="KW-0813">Transport</keyword>
<dbReference type="GO" id="GO:0045259">
    <property type="term" value="C:proton-transporting ATP synthase complex"/>
    <property type="evidence" value="ECO:0007669"/>
    <property type="project" value="UniProtKB-KW"/>
</dbReference>
<evidence type="ECO:0000313" key="13">
    <source>
        <dbReference type="EMBL" id="AQP52077.1"/>
    </source>
</evidence>
<dbReference type="GO" id="GO:0005886">
    <property type="term" value="C:plasma membrane"/>
    <property type="evidence" value="ECO:0007669"/>
    <property type="project" value="UniProtKB-SubCell"/>
</dbReference>
<dbReference type="GO" id="GO:0042777">
    <property type="term" value="P:proton motive force-driven plasma membrane ATP synthesis"/>
    <property type="evidence" value="ECO:0007669"/>
    <property type="project" value="UniProtKB-UniRule"/>
</dbReference>
<evidence type="ECO:0000256" key="4">
    <source>
        <dbReference type="ARBA" id="ARBA00022448"/>
    </source>
</evidence>
<accession>A0A1Q2D128</accession>
<dbReference type="KEGG" id="tfa:BW733_15855"/>
<evidence type="ECO:0000256" key="10">
    <source>
        <dbReference type="HAMAP-Rule" id="MF_00815"/>
    </source>
</evidence>
<keyword evidence="9 10" id="KW-0066">ATP synthesis</keyword>
<dbReference type="STRING" id="399497.BW733_15855"/>
<dbReference type="EMBL" id="CP019607">
    <property type="protein sequence ID" value="AQP52077.1"/>
    <property type="molecule type" value="Genomic_DNA"/>
</dbReference>
<evidence type="ECO:0000256" key="6">
    <source>
        <dbReference type="ARBA" id="ARBA00023065"/>
    </source>
</evidence>
<keyword evidence="5 10" id="KW-0375">Hydrogen ion transport</keyword>
<evidence type="ECO:0000256" key="2">
    <source>
        <dbReference type="ARBA" id="ARBA00004170"/>
    </source>
</evidence>
<keyword evidence="11" id="KW-0175">Coiled coil</keyword>
<evidence type="ECO:0000313" key="14">
    <source>
        <dbReference type="Proteomes" id="UP000188235"/>
    </source>
</evidence>
<dbReference type="InterPro" id="IPR000131">
    <property type="entry name" value="ATP_synth_F1_gsu"/>
</dbReference>
<dbReference type="Gene3D" id="3.40.1380.10">
    <property type="match status" value="1"/>
</dbReference>
<dbReference type="PRINTS" id="PR00126">
    <property type="entry name" value="ATPASEGAMMA"/>
</dbReference>
<dbReference type="AlphaFoldDB" id="A0A1Q2D128"/>
<evidence type="ECO:0000256" key="8">
    <source>
        <dbReference type="ARBA" id="ARBA00023196"/>
    </source>
</evidence>
<dbReference type="RefSeq" id="WP_077351950.1">
    <property type="nucleotide sequence ID" value="NZ_CP019607.1"/>
</dbReference>
<dbReference type="PANTHER" id="PTHR11693:SF22">
    <property type="entry name" value="ATP SYNTHASE SUBUNIT GAMMA, MITOCHONDRIAL"/>
    <property type="match status" value="1"/>
</dbReference>
<dbReference type="Pfam" id="PF00231">
    <property type="entry name" value="ATP-synt"/>
    <property type="match status" value="1"/>
</dbReference>
<keyword evidence="8 10" id="KW-0139">CF(1)</keyword>
<dbReference type="Proteomes" id="UP000188235">
    <property type="component" value="Chromosome"/>
</dbReference>
<evidence type="ECO:0000256" key="11">
    <source>
        <dbReference type="SAM" id="Coils"/>
    </source>
</evidence>
<dbReference type="PANTHER" id="PTHR11693">
    <property type="entry name" value="ATP SYNTHASE GAMMA CHAIN"/>
    <property type="match status" value="1"/>
</dbReference>
<reference evidence="13 14" key="1">
    <citation type="journal article" date="2008" name="Int. J. Syst. Evol. Microbiol.">
        <title>Tessaracoccus flavescens sp. nov., isolated from marine sediment.</title>
        <authorList>
            <person name="Lee D.W."/>
            <person name="Lee S.D."/>
        </authorList>
    </citation>
    <scope>NUCLEOTIDE SEQUENCE [LARGE SCALE GENOMIC DNA]</scope>
    <source>
        <strain evidence="13 14">SST-39T</strain>
    </source>
</reference>